<evidence type="ECO:0000256" key="14">
    <source>
        <dbReference type="ARBA" id="ARBA00023128"/>
    </source>
</evidence>
<dbReference type="InParanoid" id="A0A7M7NTB1"/>
<comment type="subcellular location">
    <subcellularLocation>
        <location evidence="2">Mitochondrion membrane</location>
        <topology evidence="2">Multi-pass membrane protein</topology>
    </subcellularLocation>
    <subcellularLocation>
        <location evidence="3">Mitochondrion outer membrane</location>
    </subcellularLocation>
</comment>
<keyword evidence="15 20" id="KW-0472">Membrane</keyword>
<feature type="transmembrane region" description="Helical" evidence="20">
    <location>
        <begin position="110"/>
        <end position="133"/>
    </location>
</feature>
<evidence type="ECO:0000259" key="21">
    <source>
        <dbReference type="PROSITE" id="PS51292"/>
    </source>
</evidence>
<dbReference type="Gene3D" id="3.30.40.10">
    <property type="entry name" value="Zinc/RING finger domain, C3HC4 (zinc finger)"/>
    <property type="match status" value="1"/>
</dbReference>
<dbReference type="GO" id="GO:0090140">
    <property type="term" value="P:regulation of mitochondrial fission"/>
    <property type="evidence" value="ECO:0000318"/>
    <property type="project" value="GO_Central"/>
</dbReference>
<proteinExistence type="predicted"/>
<evidence type="ECO:0000256" key="12">
    <source>
        <dbReference type="ARBA" id="ARBA00022833"/>
    </source>
</evidence>
<dbReference type="AlphaFoldDB" id="A0A7M7NTB1"/>
<dbReference type="SMART" id="SM00744">
    <property type="entry name" value="RINGv"/>
    <property type="match status" value="1"/>
</dbReference>
<dbReference type="Proteomes" id="UP000007110">
    <property type="component" value="Unassembled WGS sequence"/>
</dbReference>
<dbReference type="GeneID" id="585319"/>
<evidence type="ECO:0000256" key="13">
    <source>
        <dbReference type="ARBA" id="ARBA00022989"/>
    </source>
</evidence>
<dbReference type="Pfam" id="PF12906">
    <property type="entry name" value="RINGv"/>
    <property type="match status" value="1"/>
</dbReference>
<evidence type="ECO:0000313" key="22">
    <source>
        <dbReference type="EnsemblMetazoa" id="XP_030841166"/>
    </source>
</evidence>
<evidence type="ECO:0000256" key="17">
    <source>
        <dbReference type="ARBA" id="ARBA00043044"/>
    </source>
</evidence>
<keyword evidence="13 20" id="KW-1133">Transmembrane helix</keyword>
<comment type="catalytic activity">
    <reaction evidence="1">
        <text>S-ubiquitinyl-[E2 ubiquitin-conjugating enzyme]-L-cysteine + [acceptor protein]-L-lysine = [E2 ubiquitin-conjugating enzyme]-L-cysteine + N(6)-ubiquitinyl-[acceptor protein]-L-lysine.</text>
        <dbReference type="EC" id="2.3.2.27"/>
    </reaction>
</comment>
<feature type="domain" description="RING-CH-type" evidence="21">
    <location>
        <begin position="20"/>
        <end position="89"/>
    </location>
</feature>
<dbReference type="OMA" id="KRYCWVC"/>
<evidence type="ECO:0000256" key="20">
    <source>
        <dbReference type="SAM" id="Phobius"/>
    </source>
</evidence>
<dbReference type="RefSeq" id="XP_030841166.1">
    <property type="nucleotide sequence ID" value="XM_030985306.1"/>
</dbReference>
<evidence type="ECO:0000256" key="8">
    <source>
        <dbReference type="ARBA" id="ARBA00022723"/>
    </source>
</evidence>
<dbReference type="GO" id="GO:0000209">
    <property type="term" value="P:protein polyubiquitination"/>
    <property type="evidence" value="ECO:0000318"/>
    <property type="project" value="GO_Central"/>
</dbReference>
<evidence type="ECO:0000256" key="3">
    <source>
        <dbReference type="ARBA" id="ARBA00004294"/>
    </source>
</evidence>
<evidence type="ECO:0000256" key="18">
    <source>
        <dbReference type="ARBA" id="ARBA00043185"/>
    </source>
</evidence>
<feature type="transmembrane region" description="Helical" evidence="20">
    <location>
        <begin position="226"/>
        <end position="244"/>
    </location>
</feature>
<evidence type="ECO:0000256" key="11">
    <source>
        <dbReference type="ARBA" id="ARBA00022787"/>
    </source>
</evidence>
<keyword evidence="9" id="KW-0863">Zinc-finger</keyword>
<keyword evidence="8" id="KW-0479">Metal-binding</keyword>
<dbReference type="CTD" id="54708"/>
<keyword evidence="23" id="KW-1185">Reference proteome</keyword>
<keyword evidence="11" id="KW-1000">Mitochondrion outer membrane</keyword>
<dbReference type="FunFam" id="3.30.40.10:FF:000262">
    <property type="entry name" value="E3 ubiquitin-protein ligase MARCH5"/>
    <property type="match status" value="1"/>
</dbReference>
<dbReference type="CDD" id="cd16701">
    <property type="entry name" value="RING_CH-C4HC3_MARCH5"/>
    <property type="match status" value="1"/>
</dbReference>
<dbReference type="InterPro" id="IPR011016">
    <property type="entry name" value="Znf_RING-CH"/>
</dbReference>
<comment type="pathway">
    <text evidence="4">Protein modification; protein ubiquitination.</text>
</comment>
<dbReference type="EnsemblMetazoa" id="XM_030985306">
    <property type="protein sequence ID" value="XP_030841166"/>
    <property type="gene ID" value="LOC585319"/>
</dbReference>
<dbReference type="PROSITE" id="PS51292">
    <property type="entry name" value="ZF_RING_CH"/>
    <property type="match status" value="1"/>
</dbReference>
<dbReference type="SUPFAM" id="SSF57850">
    <property type="entry name" value="RING/U-box"/>
    <property type="match status" value="1"/>
</dbReference>
<keyword evidence="7 20" id="KW-0812">Transmembrane</keyword>
<evidence type="ECO:0000313" key="23">
    <source>
        <dbReference type="Proteomes" id="UP000007110"/>
    </source>
</evidence>
<keyword evidence="6" id="KW-0808">Transferase</keyword>
<evidence type="ECO:0000256" key="2">
    <source>
        <dbReference type="ARBA" id="ARBA00004225"/>
    </source>
</evidence>
<evidence type="ECO:0000256" key="6">
    <source>
        <dbReference type="ARBA" id="ARBA00022679"/>
    </source>
</evidence>
<evidence type="ECO:0000256" key="7">
    <source>
        <dbReference type="ARBA" id="ARBA00022692"/>
    </source>
</evidence>
<dbReference type="EC" id="2.3.2.27" evidence="5"/>
<dbReference type="GO" id="GO:0008270">
    <property type="term" value="F:zinc ion binding"/>
    <property type="evidence" value="ECO:0007669"/>
    <property type="project" value="UniProtKB-KW"/>
</dbReference>
<evidence type="ECO:0000256" key="15">
    <source>
        <dbReference type="ARBA" id="ARBA00023136"/>
    </source>
</evidence>
<keyword evidence="14" id="KW-0496">Mitochondrion</keyword>
<dbReference type="KEGG" id="spu:585319"/>
<evidence type="ECO:0000256" key="19">
    <source>
        <dbReference type="ARBA" id="ARBA00043231"/>
    </source>
</evidence>
<evidence type="ECO:0000256" key="9">
    <source>
        <dbReference type="ARBA" id="ARBA00022771"/>
    </source>
</evidence>
<protein>
    <recommendedName>
        <fullName evidence="16">E3 ubiquitin-protein ligase MARCHF5</fullName>
        <ecNumber evidence="5">2.3.2.27</ecNumber>
    </recommendedName>
    <alternativeName>
        <fullName evidence="18">Membrane-associated RING finger protein 5</fullName>
    </alternativeName>
    <alternativeName>
        <fullName evidence="17">Membrane-associated RING-CH protein V</fullName>
    </alternativeName>
    <alternativeName>
        <fullName evidence="19">RING-type E3 ubiquitin transferase MARCHF5</fullName>
    </alternativeName>
</protein>
<evidence type="ECO:0000256" key="16">
    <source>
        <dbReference type="ARBA" id="ARBA00040151"/>
    </source>
</evidence>
<name>A0A7M7NTB1_STRPU</name>
<dbReference type="PANTHER" id="PTHR46283">
    <property type="entry name" value="E3 UBIQUITIN-PROTEIN LIGASE MARCH5"/>
    <property type="match status" value="1"/>
</dbReference>
<evidence type="ECO:0000256" key="4">
    <source>
        <dbReference type="ARBA" id="ARBA00004906"/>
    </source>
</evidence>
<organism evidence="22 23">
    <name type="scientific">Strongylocentrotus purpuratus</name>
    <name type="common">Purple sea urchin</name>
    <dbReference type="NCBI Taxonomy" id="7668"/>
    <lineage>
        <taxon>Eukaryota</taxon>
        <taxon>Metazoa</taxon>
        <taxon>Echinodermata</taxon>
        <taxon>Eleutherozoa</taxon>
        <taxon>Echinozoa</taxon>
        <taxon>Echinoidea</taxon>
        <taxon>Euechinoidea</taxon>
        <taxon>Echinacea</taxon>
        <taxon>Camarodonta</taxon>
        <taxon>Echinidea</taxon>
        <taxon>Strongylocentrotidae</taxon>
        <taxon>Strongylocentrotus</taxon>
    </lineage>
</organism>
<keyword evidence="10" id="KW-0833">Ubl conjugation pathway</keyword>
<dbReference type="GO" id="GO:0005741">
    <property type="term" value="C:mitochondrial outer membrane"/>
    <property type="evidence" value="ECO:0000318"/>
    <property type="project" value="GO_Central"/>
</dbReference>
<evidence type="ECO:0000256" key="10">
    <source>
        <dbReference type="ARBA" id="ARBA00022786"/>
    </source>
</evidence>
<dbReference type="GO" id="GO:0061630">
    <property type="term" value="F:ubiquitin protein ligase activity"/>
    <property type="evidence" value="ECO:0000318"/>
    <property type="project" value="GO_Central"/>
</dbReference>
<reference evidence="23" key="1">
    <citation type="submission" date="2015-02" db="EMBL/GenBank/DDBJ databases">
        <title>Genome sequencing for Strongylocentrotus purpuratus.</title>
        <authorList>
            <person name="Murali S."/>
            <person name="Liu Y."/>
            <person name="Vee V."/>
            <person name="English A."/>
            <person name="Wang M."/>
            <person name="Skinner E."/>
            <person name="Han Y."/>
            <person name="Muzny D.M."/>
            <person name="Worley K.C."/>
            <person name="Gibbs R.A."/>
        </authorList>
    </citation>
    <scope>NUCLEOTIDE SEQUENCE</scope>
</reference>
<keyword evidence="12" id="KW-0862">Zinc</keyword>
<dbReference type="OrthoDB" id="5817083at2759"/>
<reference evidence="22" key="2">
    <citation type="submission" date="2021-01" db="UniProtKB">
        <authorList>
            <consortium name="EnsemblMetazoa"/>
        </authorList>
    </citation>
    <scope>IDENTIFICATION</scope>
</reference>
<dbReference type="InterPro" id="IPR013083">
    <property type="entry name" value="Znf_RING/FYVE/PHD"/>
</dbReference>
<feature type="transmembrane region" description="Helical" evidence="20">
    <location>
        <begin position="153"/>
        <end position="173"/>
    </location>
</feature>
<evidence type="ECO:0000256" key="1">
    <source>
        <dbReference type="ARBA" id="ARBA00000900"/>
    </source>
</evidence>
<feature type="transmembrane region" description="Helical" evidence="20">
    <location>
        <begin position="256"/>
        <end position="273"/>
    </location>
</feature>
<accession>A0A7M7NTB1</accession>
<sequence>MTSYTTTMEECATKPLSRPNSVDDRRTCWVCFATIEDDRSAEWVRPCRCKGTTKWVHQMCLQRWIDEKQRGNSMAKVMCPQCNAEYSITYPELGPIVYILDLVDRFIYKVCPFAAGGIVVGSVYWTAVTYGAVTVMQVLGHKEGLDVMERADPLFLLIGLPTIPVMLILGKMVRWEDYVLRLWRKHSPKLPFWNYLFPEESVKTPIVPRIPTEPQSISDPISATRVLCGALIFPTIATMCGKLMFSSLTSNLQRTILGGIAFVAIKGALKVFYKQQQYLRQVHRKVQDFPEESR</sequence>
<evidence type="ECO:0000256" key="5">
    <source>
        <dbReference type="ARBA" id="ARBA00012483"/>
    </source>
</evidence>